<dbReference type="InterPro" id="IPR002925">
    <property type="entry name" value="Dienelactn_hydro"/>
</dbReference>
<evidence type="ECO:0000259" key="2">
    <source>
        <dbReference type="Pfam" id="PF01738"/>
    </source>
</evidence>
<name>A0A250KMF9_9GAMM</name>
<dbReference type="Pfam" id="PF01738">
    <property type="entry name" value="DLH"/>
    <property type="match status" value="1"/>
</dbReference>
<evidence type="ECO:0000313" key="3">
    <source>
        <dbReference type="EMBL" id="BBA32768.1"/>
    </source>
</evidence>
<dbReference type="InterPro" id="IPR050261">
    <property type="entry name" value="FrsA_esterase"/>
</dbReference>
<dbReference type="InterPro" id="IPR029058">
    <property type="entry name" value="AB_hydrolase_fold"/>
</dbReference>
<dbReference type="Gene3D" id="3.40.50.1820">
    <property type="entry name" value="alpha/beta hydrolase"/>
    <property type="match status" value="1"/>
</dbReference>
<sequence length="326" mass="35963">MFALAHQMASAEVIVQEVRIPRDSLKLPGVILYDDSITAQRPAVVMLHGCSGMWRNGIPHEADSVTQQPRVEQYLDKWGRRLAEAGYIAVAVDSYTARKPPDQTERTWQNQCGWEYDQGVSENTVRPGDAEAARAWLAARSDIKPGKIGLMGWSQGATAAMVAMGATPIDSKTLRTEASTKPFKGAVAFYSGCGFKYGKNTWAFNGTSYSYWRPYAPVRINHGSHDKLYDAAYVKETDTFDLNPLPDIRYHCGMRVDRAKTVYGAGKANGNEVTLAVMPDAHHGFDYPHQTGFPAEPCPEPGHPADARAECVYDLESLSFLDALLK</sequence>
<dbReference type="GO" id="GO:0052689">
    <property type="term" value="F:carboxylic ester hydrolase activity"/>
    <property type="evidence" value="ECO:0007669"/>
    <property type="project" value="UniProtKB-ARBA"/>
</dbReference>
<keyword evidence="4" id="KW-1185">Reference proteome</keyword>
<evidence type="ECO:0000313" key="4">
    <source>
        <dbReference type="Proteomes" id="UP000266313"/>
    </source>
</evidence>
<dbReference type="SUPFAM" id="SSF53474">
    <property type="entry name" value="alpha/beta-Hydrolases"/>
    <property type="match status" value="1"/>
</dbReference>
<keyword evidence="1" id="KW-0378">Hydrolase</keyword>
<accession>A0A250KMF9</accession>
<dbReference type="EMBL" id="AP017928">
    <property type="protein sequence ID" value="BBA32768.1"/>
    <property type="molecule type" value="Genomic_DNA"/>
</dbReference>
<organism evidence="3 4">
    <name type="scientific">Methylocaldum marinum</name>
    <dbReference type="NCBI Taxonomy" id="1432792"/>
    <lineage>
        <taxon>Bacteria</taxon>
        <taxon>Pseudomonadati</taxon>
        <taxon>Pseudomonadota</taxon>
        <taxon>Gammaproteobacteria</taxon>
        <taxon>Methylococcales</taxon>
        <taxon>Methylococcaceae</taxon>
        <taxon>Methylocaldum</taxon>
    </lineage>
</organism>
<dbReference type="KEGG" id="mmai:sS8_0803"/>
<gene>
    <name evidence="3" type="ORF">sS8_0803</name>
</gene>
<dbReference type="OrthoDB" id="9805123at2"/>
<dbReference type="PANTHER" id="PTHR22946">
    <property type="entry name" value="DIENELACTONE HYDROLASE DOMAIN-CONTAINING PROTEIN-RELATED"/>
    <property type="match status" value="1"/>
</dbReference>
<dbReference type="AlphaFoldDB" id="A0A250KMF9"/>
<evidence type="ECO:0000256" key="1">
    <source>
        <dbReference type="ARBA" id="ARBA00022801"/>
    </source>
</evidence>
<dbReference type="PANTHER" id="PTHR22946:SF9">
    <property type="entry name" value="POLYKETIDE TRANSFERASE AF380"/>
    <property type="match status" value="1"/>
</dbReference>
<reference evidence="3 4" key="1">
    <citation type="submission" date="2016-12" db="EMBL/GenBank/DDBJ databases">
        <title>Genome sequencing of Methylocaldum marinum.</title>
        <authorList>
            <person name="Takeuchi M."/>
            <person name="Kamagata Y."/>
            <person name="Hiraoka S."/>
            <person name="Oshima K."/>
            <person name="Hattori M."/>
            <person name="Iwasaki W."/>
        </authorList>
    </citation>
    <scope>NUCLEOTIDE SEQUENCE [LARGE SCALE GENOMIC DNA]</scope>
    <source>
        <strain evidence="3 4">S8</strain>
    </source>
</reference>
<dbReference type="Proteomes" id="UP000266313">
    <property type="component" value="Chromosome"/>
</dbReference>
<proteinExistence type="predicted"/>
<protein>
    <recommendedName>
        <fullName evidence="2">Dienelactone hydrolase domain-containing protein</fullName>
    </recommendedName>
</protein>
<feature type="domain" description="Dienelactone hydrolase" evidence="2">
    <location>
        <begin position="76"/>
        <end position="165"/>
    </location>
</feature>